<keyword evidence="2" id="KW-1185">Reference proteome</keyword>
<accession>A0ABW3DCK0</accession>
<proteinExistence type="predicted"/>
<dbReference type="Proteomes" id="UP001597120">
    <property type="component" value="Unassembled WGS sequence"/>
</dbReference>
<reference evidence="2" key="1">
    <citation type="journal article" date="2019" name="Int. J. Syst. Evol. Microbiol.">
        <title>The Global Catalogue of Microorganisms (GCM) 10K type strain sequencing project: providing services to taxonomists for standard genome sequencing and annotation.</title>
        <authorList>
            <consortium name="The Broad Institute Genomics Platform"/>
            <consortium name="The Broad Institute Genome Sequencing Center for Infectious Disease"/>
            <person name="Wu L."/>
            <person name="Ma J."/>
        </authorList>
    </citation>
    <scope>NUCLEOTIDE SEQUENCE [LARGE SCALE GENOMIC DNA]</scope>
    <source>
        <strain evidence="2">CCUG 57263</strain>
    </source>
</reference>
<comment type="caution">
    <text evidence="1">The sequence shown here is derived from an EMBL/GenBank/DDBJ whole genome shotgun (WGS) entry which is preliminary data.</text>
</comment>
<dbReference type="EMBL" id="JBHTIU010000039">
    <property type="protein sequence ID" value="MFD0870018.1"/>
    <property type="molecule type" value="Genomic_DNA"/>
</dbReference>
<name>A0ABW3DCK0_9BACL</name>
<dbReference type="RefSeq" id="WP_379288499.1">
    <property type="nucleotide sequence ID" value="NZ_JBHTIU010000039.1"/>
</dbReference>
<evidence type="ECO:0008006" key="3">
    <source>
        <dbReference type="Google" id="ProtNLM"/>
    </source>
</evidence>
<evidence type="ECO:0000313" key="1">
    <source>
        <dbReference type="EMBL" id="MFD0870018.1"/>
    </source>
</evidence>
<organism evidence="1 2">
    <name type="scientific">Paenibacillus residui</name>
    <dbReference type="NCBI Taxonomy" id="629724"/>
    <lineage>
        <taxon>Bacteria</taxon>
        <taxon>Bacillati</taxon>
        <taxon>Bacillota</taxon>
        <taxon>Bacilli</taxon>
        <taxon>Bacillales</taxon>
        <taxon>Paenibacillaceae</taxon>
        <taxon>Paenibacillus</taxon>
    </lineage>
</organism>
<sequence length="224" mass="26982">MEFKEKHAEWLNDHLQRRSGERRGRLERGHSHGEIKFLQNVWWPLHGNFDHLHPEYEVPDWRGRPFFIDFAWLPGHIKIAFEVKGFGPHIQNMDRKRYCDELNRETFLQGLGFRVVSIPYDDVESRPELTRSLLRILLNRYMLSEKEAERSLFIERDVLLLAFQLRRPIRPIDVVKKFQVNQRTAVRLLRTLCSKNKLRPIPGKVSSKVYRYELIRSFSDDFLW</sequence>
<evidence type="ECO:0000313" key="2">
    <source>
        <dbReference type="Proteomes" id="UP001597120"/>
    </source>
</evidence>
<gene>
    <name evidence="1" type="ORF">ACFQ03_12730</name>
</gene>
<protein>
    <recommendedName>
        <fullName evidence="3">DUF559 domain-containing protein</fullName>
    </recommendedName>
</protein>